<dbReference type="PANTHER" id="PTHR12050">
    <property type="entry name" value="LEPTIN RECEPTOR-RELATED"/>
    <property type="match status" value="1"/>
</dbReference>
<evidence type="ECO:0000256" key="3">
    <source>
        <dbReference type="ARBA" id="ARBA00022692"/>
    </source>
</evidence>
<gene>
    <name evidence="7" type="primary">g5669</name>
    <name evidence="7" type="ORF">VP750_LOCUS4853</name>
</gene>
<evidence type="ECO:0000313" key="8">
    <source>
        <dbReference type="Proteomes" id="UP001497392"/>
    </source>
</evidence>
<evidence type="ECO:0000313" key="7">
    <source>
        <dbReference type="EMBL" id="CAL5223194.1"/>
    </source>
</evidence>
<keyword evidence="8" id="KW-1185">Reference proteome</keyword>
<proteinExistence type="inferred from homology"/>
<organism evidence="7 8">
    <name type="scientific">Coccomyxa viridis</name>
    <dbReference type="NCBI Taxonomy" id="1274662"/>
    <lineage>
        <taxon>Eukaryota</taxon>
        <taxon>Viridiplantae</taxon>
        <taxon>Chlorophyta</taxon>
        <taxon>core chlorophytes</taxon>
        <taxon>Trebouxiophyceae</taxon>
        <taxon>Trebouxiophyceae incertae sedis</taxon>
        <taxon>Coccomyxaceae</taxon>
        <taxon>Coccomyxa</taxon>
    </lineage>
</organism>
<evidence type="ECO:0000256" key="1">
    <source>
        <dbReference type="ARBA" id="ARBA00004141"/>
    </source>
</evidence>
<accession>A0ABP1FTG5</accession>
<name>A0ABP1FTG5_9CHLO</name>
<evidence type="ECO:0000256" key="4">
    <source>
        <dbReference type="ARBA" id="ARBA00022989"/>
    </source>
</evidence>
<feature type="transmembrane region" description="Helical" evidence="6">
    <location>
        <begin position="81"/>
        <end position="103"/>
    </location>
</feature>
<dbReference type="PANTHER" id="PTHR12050:SF0">
    <property type="entry name" value="RH04491P"/>
    <property type="match status" value="1"/>
</dbReference>
<reference evidence="7 8" key="1">
    <citation type="submission" date="2024-06" db="EMBL/GenBank/DDBJ databases">
        <authorList>
            <person name="Kraege A."/>
            <person name="Thomma B."/>
        </authorList>
    </citation>
    <scope>NUCLEOTIDE SEQUENCE [LARGE SCALE GENOMIC DNA]</scope>
</reference>
<dbReference type="Pfam" id="PF04133">
    <property type="entry name" value="Vps55"/>
    <property type="match status" value="1"/>
</dbReference>
<sequence>MAIQDIRGNLILCSLGALAISFSLGVLLQILGCVLWQNWWPLLTAFMYVLVPMPYLFFGSASGGSSSIYGGSSLASGWVDAGKFLTGFSAIGSIAIPAILFHAEKITGGALAMELAAVVVLAGTAIAYDYLSNDDGSYYY</sequence>
<keyword evidence="4 6" id="KW-1133">Transmembrane helix</keyword>
<keyword evidence="5 6" id="KW-0472">Membrane</keyword>
<comment type="similarity">
    <text evidence="2">Belongs to the OB-RGRP/VPS55 family.</text>
</comment>
<evidence type="ECO:0000256" key="6">
    <source>
        <dbReference type="SAM" id="Phobius"/>
    </source>
</evidence>
<dbReference type="EMBL" id="CAXHTA020000008">
    <property type="protein sequence ID" value="CAL5223194.1"/>
    <property type="molecule type" value="Genomic_DNA"/>
</dbReference>
<feature type="transmembrane region" description="Helical" evidence="6">
    <location>
        <begin position="40"/>
        <end position="61"/>
    </location>
</feature>
<feature type="transmembrane region" description="Helical" evidence="6">
    <location>
        <begin position="6"/>
        <end position="28"/>
    </location>
</feature>
<dbReference type="Proteomes" id="UP001497392">
    <property type="component" value="Unassembled WGS sequence"/>
</dbReference>
<comment type="caution">
    <text evidence="7">The sequence shown here is derived from an EMBL/GenBank/DDBJ whole genome shotgun (WGS) entry which is preliminary data.</text>
</comment>
<protein>
    <submittedName>
        <fullName evidence="7">G5669 protein</fullName>
    </submittedName>
</protein>
<evidence type="ECO:0000256" key="2">
    <source>
        <dbReference type="ARBA" id="ARBA00005645"/>
    </source>
</evidence>
<evidence type="ECO:0000256" key="5">
    <source>
        <dbReference type="ARBA" id="ARBA00023136"/>
    </source>
</evidence>
<dbReference type="InterPro" id="IPR007262">
    <property type="entry name" value="Vps55/LEPROT"/>
</dbReference>
<comment type="subcellular location">
    <subcellularLocation>
        <location evidence="1">Membrane</location>
        <topology evidence="1">Multi-pass membrane protein</topology>
    </subcellularLocation>
</comment>
<feature type="transmembrane region" description="Helical" evidence="6">
    <location>
        <begin position="110"/>
        <end position="131"/>
    </location>
</feature>
<keyword evidence="3 6" id="KW-0812">Transmembrane</keyword>